<reference evidence="3" key="1">
    <citation type="journal article" date="2017" name="Nat. Microbiol.">
        <title>Global analysis of biosynthetic gene clusters reveals vast potential of secondary metabolite production in Penicillium species.</title>
        <authorList>
            <person name="Nielsen J.C."/>
            <person name="Grijseels S."/>
            <person name="Prigent S."/>
            <person name="Ji B."/>
            <person name="Dainat J."/>
            <person name="Nielsen K.F."/>
            <person name="Frisvad J.C."/>
            <person name="Workman M."/>
            <person name="Nielsen J."/>
        </authorList>
    </citation>
    <scope>NUCLEOTIDE SEQUENCE [LARGE SCALE GENOMIC DNA]</scope>
    <source>
        <strain evidence="3">IBT 31811</strain>
    </source>
</reference>
<dbReference type="AlphaFoldDB" id="A0A1V6PB25"/>
<protein>
    <submittedName>
        <fullName evidence="2">Uncharacterized protein</fullName>
    </submittedName>
</protein>
<dbReference type="EMBL" id="MDYN01000187">
    <property type="protein sequence ID" value="OQD74218.1"/>
    <property type="molecule type" value="Genomic_DNA"/>
</dbReference>
<evidence type="ECO:0000313" key="3">
    <source>
        <dbReference type="Proteomes" id="UP000191672"/>
    </source>
</evidence>
<organism evidence="2 3">
    <name type="scientific">Penicillium antarcticum</name>
    <dbReference type="NCBI Taxonomy" id="416450"/>
    <lineage>
        <taxon>Eukaryota</taxon>
        <taxon>Fungi</taxon>
        <taxon>Dikarya</taxon>
        <taxon>Ascomycota</taxon>
        <taxon>Pezizomycotina</taxon>
        <taxon>Eurotiomycetes</taxon>
        <taxon>Eurotiomycetidae</taxon>
        <taxon>Eurotiales</taxon>
        <taxon>Aspergillaceae</taxon>
        <taxon>Penicillium</taxon>
    </lineage>
</organism>
<accession>A0A1V6PB25</accession>
<dbReference type="OrthoDB" id="4332586at2759"/>
<proteinExistence type="predicted"/>
<comment type="caution">
    <text evidence="2">The sequence shown here is derived from an EMBL/GenBank/DDBJ whole genome shotgun (WGS) entry which is preliminary data.</text>
</comment>
<sequence length="185" mass="20333">MGILQHPGSGENLGRFSSQLRDALASKSTKPFDLWSVPESAAGPQDEDCPYEMESQSNAEESHMPMDDDMEYEADADWAVETKSVAGRVPEALHHGETGSPVSMGKCLRCLGDLNARVLSIEDQLEKQNSWNDDMGRGVESMQGGYQEISALREDVATLKEQLNAHCRDSPDSGRKPGRPRRVAQ</sequence>
<gene>
    <name evidence="2" type="ORF">PENANT_c187G01849</name>
</gene>
<feature type="region of interest" description="Disordered" evidence="1">
    <location>
        <begin position="163"/>
        <end position="185"/>
    </location>
</feature>
<evidence type="ECO:0000256" key="1">
    <source>
        <dbReference type="SAM" id="MobiDB-lite"/>
    </source>
</evidence>
<name>A0A1V6PB25_9EURO</name>
<feature type="compositionally biased region" description="Basic residues" evidence="1">
    <location>
        <begin position="176"/>
        <end position="185"/>
    </location>
</feature>
<feature type="region of interest" description="Disordered" evidence="1">
    <location>
        <begin position="28"/>
        <end position="64"/>
    </location>
</feature>
<dbReference type="Proteomes" id="UP000191672">
    <property type="component" value="Unassembled WGS sequence"/>
</dbReference>
<feature type="compositionally biased region" description="Basic and acidic residues" evidence="1">
    <location>
        <begin position="166"/>
        <end position="175"/>
    </location>
</feature>
<evidence type="ECO:0000313" key="2">
    <source>
        <dbReference type="EMBL" id="OQD74218.1"/>
    </source>
</evidence>
<keyword evidence="3" id="KW-1185">Reference proteome</keyword>